<comment type="caution">
    <text evidence="2">The sequence shown here is derived from an EMBL/GenBank/DDBJ whole genome shotgun (WGS) entry which is preliminary data.</text>
</comment>
<proteinExistence type="predicted"/>
<dbReference type="EMBL" id="JANBUL010000105">
    <property type="protein sequence ID" value="KAJ2781418.1"/>
    <property type="molecule type" value="Genomic_DNA"/>
</dbReference>
<gene>
    <name evidence="2" type="ORF">H4R18_002895</name>
</gene>
<evidence type="ECO:0000313" key="2">
    <source>
        <dbReference type="EMBL" id="KAJ2781418.1"/>
    </source>
</evidence>
<reference evidence="2" key="1">
    <citation type="submission" date="2022-07" db="EMBL/GenBank/DDBJ databases">
        <title>Phylogenomic reconstructions and comparative analyses of Kickxellomycotina fungi.</title>
        <authorList>
            <person name="Reynolds N.K."/>
            <person name="Stajich J.E."/>
            <person name="Barry K."/>
            <person name="Grigoriev I.V."/>
            <person name="Crous P."/>
            <person name="Smith M.E."/>
        </authorList>
    </citation>
    <scope>NUCLEOTIDE SEQUENCE</scope>
    <source>
        <strain evidence="2">NBRC 105414</strain>
    </source>
</reference>
<keyword evidence="1" id="KW-0812">Transmembrane</keyword>
<dbReference type="OrthoDB" id="422086at2759"/>
<keyword evidence="1" id="KW-1133">Transmembrane helix</keyword>
<keyword evidence="1" id="KW-0472">Membrane</keyword>
<name>A0A9W8HAT2_9FUNG</name>
<evidence type="ECO:0000313" key="3">
    <source>
        <dbReference type="Proteomes" id="UP001140217"/>
    </source>
</evidence>
<dbReference type="Proteomes" id="UP001140217">
    <property type="component" value="Unassembled WGS sequence"/>
</dbReference>
<keyword evidence="3" id="KW-1185">Reference proteome</keyword>
<accession>A0A9W8HAT2</accession>
<protein>
    <submittedName>
        <fullName evidence="2">Uncharacterized protein</fullName>
    </submittedName>
</protein>
<evidence type="ECO:0000256" key="1">
    <source>
        <dbReference type="SAM" id="Phobius"/>
    </source>
</evidence>
<sequence>MDPDQQPEPDGVPGSLVALMVVCAIVGVSAIAWCFFTTCVGRDALLWLRDWLRRRRAARAQGPGWTPLPQHQQD</sequence>
<feature type="transmembrane region" description="Helical" evidence="1">
    <location>
        <begin position="16"/>
        <end position="45"/>
    </location>
</feature>
<organism evidence="2 3">
    <name type="scientific">Coemansia javaensis</name>
    <dbReference type="NCBI Taxonomy" id="2761396"/>
    <lineage>
        <taxon>Eukaryota</taxon>
        <taxon>Fungi</taxon>
        <taxon>Fungi incertae sedis</taxon>
        <taxon>Zoopagomycota</taxon>
        <taxon>Kickxellomycotina</taxon>
        <taxon>Kickxellomycetes</taxon>
        <taxon>Kickxellales</taxon>
        <taxon>Kickxellaceae</taxon>
        <taxon>Coemansia</taxon>
    </lineage>
</organism>
<dbReference type="AlphaFoldDB" id="A0A9W8HAT2"/>